<reference evidence="3" key="3">
    <citation type="submission" date="2025-09" db="UniProtKB">
        <authorList>
            <consortium name="Ensembl"/>
        </authorList>
    </citation>
    <scope>IDENTIFICATION</scope>
</reference>
<accession>A0A8C8X7S8</accession>
<keyword evidence="4" id="KW-1185">Reference proteome</keyword>
<proteinExistence type="predicted"/>
<sequence>MVDYYEVQGVQRYASPEDIKKSYRKVALKWHPDKNPENKEEAERKFKEVAEALSCYHRAQRGA</sequence>
<feature type="domain" description="J" evidence="2">
    <location>
        <begin position="3"/>
        <end position="61"/>
    </location>
</feature>
<dbReference type="GeneTree" id="ENSGT00940000163470"/>
<dbReference type="PANTHER" id="PTHR45168:SF4">
    <property type="entry name" value="SIMILAR TO DNAJ HOMOLOG SUBFAMILY B MEMBER 6 (HEAT SHOCK PROTEIN J2) (HSJ-2) (MRJ) (MDJ4)"/>
    <property type="match status" value="1"/>
</dbReference>
<evidence type="ECO:0000313" key="3">
    <source>
        <dbReference type="Ensembl" id="ENSPLOP00000015484.1"/>
    </source>
</evidence>
<dbReference type="PANTHER" id="PTHR45168">
    <property type="entry name" value="DNAJ HOMOLOG SUBFAMILY B MEMBER 2"/>
    <property type="match status" value="1"/>
</dbReference>
<dbReference type="InterPro" id="IPR036869">
    <property type="entry name" value="J_dom_sf"/>
</dbReference>
<dbReference type="Gene3D" id="1.10.287.110">
    <property type="entry name" value="DnaJ domain"/>
    <property type="match status" value="1"/>
</dbReference>
<dbReference type="InterPro" id="IPR043183">
    <property type="entry name" value="DNJB2/6-like"/>
</dbReference>
<dbReference type="PROSITE" id="PS50076">
    <property type="entry name" value="DNAJ_2"/>
    <property type="match status" value="1"/>
</dbReference>
<dbReference type="OMA" id="CHREQVP"/>
<dbReference type="Proteomes" id="UP000694399">
    <property type="component" value="Chromosome C1"/>
</dbReference>
<evidence type="ECO:0000259" key="2">
    <source>
        <dbReference type="PROSITE" id="PS50076"/>
    </source>
</evidence>
<reference evidence="3" key="1">
    <citation type="journal article" date="2019" name="bioRxiv">
        <title>Long live the king: chromosome-level assembly of the lion (Panthera leo) using linked-read, Hi-C, and long read data.</title>
        <authorList>
            <person name="Armstrong E.E."/>
            <person name="Taylor R.W."/>
            <person name="Miller D.E."/>
            <person name="Kaelin C."/>
            <person name="Barsh G."/>
            <person name="Hadly E.A."/>
            <person name="Petrov D."/>
        </authorList>
    </citation>
    <scope>NUCLEOTIDE SEQUENCE [LARGE SCALE GENOMIC DNA]</scope>
</reference>
<dbReference type="AlphaFoldDB" id="A0A8C8X7S8"/>
<dbReference type="PRINTS" id="PR00625">
    <property type="entry name" value="JDOMAIN"/>
</dbReference>
<dbReference type="GO" id="GO:0051082">
    <property type="term" value="F:unfolded protein binding"/>
    <property type="evidence" value="ECO:0007669"/>
    <property type="project" value="InterPro"/>
</dbReference>
<keyword evidence="1" id="KW-0143">Chaperone</keyword>
<dbReference type="InterPro" id="IPR001623">
    <property type="entry name" value="DnaJ_domain"/>
</dbReference>
<name>A0A8C8X7S8_PANLE</name>
<protein>
    <recommendedName>
        <fullName evidence="2">J domain-containing protein</fullName>
    </recommendedName>
</protein>
<dbReference type="Pfam" id="PF00226">
    <property type="entry name" value="DnaJ"/>
    <property type="match status" value="1"/>
</dbReference>
<reference evidence="3" key="2">
    <citation type="submission" date="2025-08" db="UniProtKB">
        <authorList>
            <consortium name="Ensembl"/>
        </authorList>
    </citation>
    <scope>IDENTIFICATION</scope>
</reference>
<evidence type="ECO:0000313" key="4">
    <source>
        <dbReference type="Proteomes" id="UP000694399"/>
    </source>
</evidence>
<dbReference type="SUPFAM" id="SSF46565">
    <property type="entry name" value="Chaperone J-domain"/>
    <property type="match status" value="1"/>
</dbReference>
<dbReference type="SMART" id="SM00271">
    <property type="entry name" value="DnaJ"/>
    <property type="match status" value="1"/>
</dbReference>
<evidence type="ECO:0000256" key="1">
    <source>
        <dbReference type="ARBA" id="ARBA00023186"/>
    </source>
</evidence>
<dbReference type="GO" id="GO:0030544">
    <property type="term" value="F:Hsp70 protein binding"/>
    <property type="evidence" value="ECO:0007669"/>
    <property type="project" value="InterPro"/>
</dbReference>
<organism evidence="3 4">
    <name type="scientific">Panthera leo</name>
    <name type="common">Lion</name>
    <dbReference type="NCBI Taxonomy" id="9689"/>
    <lineage>
        <taxon>Eukaryota</taxon>
        <taxon>Metazoa</taxon>
        <taxon>Chordata</taxon>
        <taxon>Craniata</taxon>
        <taxon>Vertebrata</taxon>
        <taxon>Euteleostomi</taxon>
        <taxon>Mammalia</taxon>
        <taxon>Eutheria</taxon>
        <taxon>Laurasiatheria</taxon>
        <taxon>Carnivora</taxon>
        <taxon>Feliformia</taxon>
        <taxon>Felidae</taxon>
        <taxon>Pantherinae</taxon>
        <taxon>Panthera</taxon>
    </lineage>
</organism>
<dbReference type="Ensembl" id="ENSPLOT00000017160.1">
    <property type="protein sequence ID" value="ENSPLOP00000015484.1"/>
    <property type="gene ID" value="ENSPLOG00000011365.1"/>
</dbReference>
<dbReference type="CDD" id="cd06257">
    <property type="entry name" value="DnaJ"/>
    <property type="match status" value="1"/>
</dbReference>